<evidence type="ECO:0000259" key="3">
    <source>
        <dbReference type="PROSITE" id="PS51677"/>
    </source>
</evidence>
<dbReference type="InterPro" id="IPR011330">
    <property type="entry name" value="Glyco_hydro/deAcase_b/a-brl"/>
</dbReference>
<evidence type="ECO:0000256" key="2">
    <source>
        <dbReference type="ARBA" id="ARBA00022801"/>
    </source>
</evidence>
<dbReference type="InterPro" id="IPR036366">
    <property type="entry name" value="PGBDSf"/>
</dbReference>
<sequence>MPVSITASVGERGENRPDDVRQIFLLLNKNRTPPLVVSDQCSIELIQAIKEFQKDFLTNPDGRIDVGGRTWKELTESNEVHENEKKVLLSFDDGPLPEDALNSILATLQSHHIKAEFYVLGAEVDRHPKAAKKIADQGHSLQNHSYSHIDLSKASKEVVMTELRKTQESIKNAAGVTATKVRPPYGAGGWPAHHDPELAQVAASLSLKIENWDIDTEDWKTPKGIGSTKLTMIKKQFTQQQSKLLLNVLMHVQSETARDLESFIAQLKRWGYSFAKP</sequence>
<protein>
    <submittedName>
        <fullName evidence="4">Peptidoglycan/xylan/chitin deacetylase, PgdA/CDA1 family</fullName>
    </submittedName>
</protein>
<organism evidence="4 5">
    <name type="scientific">Candidatus Electronema aureum</name>
    <dbReference type="NCBI Taxonomy" id="2005002"/>
    <lineage>
        <taxon>Bacteria</taxon>
        <taxon>Pseudomonadati</taxon>
        <taxon>Thermodesulfobacteriota</taxon>
        <taxon>Desulfobulbia</taxon>
        <taxon>Desulfobulbales</taxon>
        <taxon>Desulfobulbaceae</taxon>
        <taxon>Candidatus Electronema</taxon>
    </lineage>
</organism>
<dbReference type="SUPFAM" id="SSF88713">
    <property type="entry name" value="Glycoside hydrolase/deacetylase"/>
    <property type="match status" value="1"/>
</dbReference>
<dbReference type="InterPro" id="IPR050248">
    <property type="entry name" value="Polysacc_deacetylase_ArnD"/>
</dbReference>
<accession>A0A521G3C0</accession>
<dbReference type="PANTHER" id="PTHR10587:SF133">
    <property type="entry name" value="CHITIN DEACETYLASE 1-RELATED"/>
    <property type="match status" value="1"/>
</dbReference>
<feature type="domain" description="NodB homology" evidence="3">
    <location>
        <begin position="85"/>
        <end position="275"/>
    </location>
</feature>
<reference evidence="4" key="1">
    <citation type="submission" date="2017-07" db="EMBL/GenBank/DDBJ databases">
        <title>The cable genome - Insights into the physiology and evolution of filamentous bacteria capable of sulfide oxidation via long distance electron transfer.</title>
        <authorList>
            <person name="Thorup C."/>
            <person name="Bjerg J.T."/>
            <person name="Schreiber L."/>
            <person name="Nielsen L.P."/>
            <person name="Kjeldsen K.U."/>
            <person name="Boesen T."/>
            <person name="Boggild A."/>
            <person name="Meysman F."/>
            <person name="Geelhoed J."/>
            <person name="Schramm A."/>
        </authorList>
    </citation>
    <scope>NUCLEOTIDE SEQUENCE [LARGE SCALE GENOMIC DNA]</scope>
    <source>
        <strain evidence="4">GS</strain>
    </source>
</reference>
<dbReference type="GO" id="GO:0005975">
    <property type="term" value="P:carbohydrate metabolic process"/>
    <property type="evidence" value="ECO:0007669"/>
    <property type="project" value="InterPro"/>
</dbReference>
<name>A0A521G3C0_9BACT</name>
<dbReference type="PROSITE" id="PS51677">
    <property type="entry name" value="NODB"/>
    <property type="match status" value="1"/>
</dbReference>
<dbReference type="AlphaFoldDB" id="A0A521G3C0"/>
<keyword evidence="5" id="KW-1185">Reference proteome</keyword>
<dbReference type="Gene3D" id="3.20.20.370">
    <property type="entry name" value="Glycoside hydrolase/deacetylase"/>
    <property type="match status" value="1"/>
</dbReference>
<dbReference type="PANTHER" id="PTHR10587">
    <property type="entry name" value="GLYCOSYL TRANSFERASE-RELATED"/>
    <property type="match status" value="1"/>
</dbReference>
<evidence type="ECO:0000313" key="5">
    <source>
        <dbReference type="Proteomes" id="UP000316238"/>
    </source>
</evidence>
<dbReference type="InterPro" id="IPR002509">
    <property type="entry name" value="NODB_dom"/>
</dbReference>
<gene>
    <name evidence="4" type="ORF">CDV28_10653</name>
</gene>
<dbReference type="CDD" id="cd10917">
    <property type="entry name" value="CE4_NodB_like_6s_7s"/>
    <property type="match status" value="1"/>
</dbReference>
<dbReference type="Pfam" id="PF01522">
    <property type="entry name" value="Polysacc_deac_1"/>
    <property type="match status" value="1"/>
</dbReference>
<comment type="caution">
    <text evidence="4">The sequence shown here is derived from an EMBL/GenBank/DDBJ whole genome shotgun (WGS) entry which is preliminary data.</text>
</comment>
<dbReference type="Proteomes" id="UP000316238">
    <property type="component" value="Unassembled WGS sequence"/>
</dbReference>
<evidence type="ECO:0000256" key="1">
    <source>
        <dbReference type="ARBA" id="ARBA00022723"/>
    </source>
</evidence>
<dbReference type="Gene3D" id="1.10.101.10">
    <property type="entry name" value="PGBD-like superfamily/PGBD"/>
    <property type="match status" value="1"/>
</dbReference>
<keyword evidence="2" id="KW-0378">Hydrolase</keyword>
<proteinExistence type="predicted"/>
<dbReference type="GO" id="GO:0016810">
    <property type="term" value="F:hydrolase activity, acting on carbon-nitrogen (but not peptide) bonds"/>
    <property type="evidence" value="ECO:0007669"/>
    <property type="project" value="InterPro"/>
</dbReference>
<dbReference type="GO" id="GO:0016020">
    <property type="term" value="C:membrane"/>
    <property type="evidence" value="ECO:0007669"/>
    <property type="project" value="TreeGrafter"/>
</dbReference>
<keyword evidence="1" id="KW-0479">Metal-binding</keyword>
<dbReference type="EMBL" id="NQJD01000006">
    <property type="protein sequence ID" value="TAA75498.1"/>
    <property type="molecule type" value="Genomic_DNA"/>
</dbReference>
<dbReference type="GO" id="GO:0046872">
    <property type="term" value="F:metal ion binding"/>
    <property type="evidence" value="ECO:0007669"/>
    <property type="project" value="UniProtKB-KW"/>
</dbReference>
<evidence type="ECO:0000313" key="4">
    <source>
        <dbReference type="EMBL" id="TAA75498.1"/>
    </source>
</evidence>